<evidence type="ECO:0000313" key="1">
    <source>
        <dbReference type="EMBL" id="MBX45159.1"/>
    </source>
</evidence>
<protein>
    <submittedName>
        <fullName evidence="1">Uncharacterized protein</fullName>
    </submittedName>
</protein>
<proteinExistence type="predicted"/>
<name>A0A2P2NRP5_RHIMU</name>
<dbReference type="AlphaFoldDB" id="A0A2P2NRP5"/>
<dbReference type="EMBL" id="GGEC01064675">
    <property type="protein sequence ID" value="MBX45159.1"/>
    <property type="molecule type" value="Transcribed_RNA"/>
</dbReference>
<accession>A0A2P2NRP5</accession>
<sequence length="49" mass="5363">MQGTCDLPLDSVMVGRLFCIKDPGYDSSKVPLIGAKLLSVHKFLFHVSV</sequence>
<organism evidence="1">
    <name type="scientific">Rhizophora mucronata</name>
    <name type="common">Asiatic mangrove</name>
    <dbReference type="NCBI Taxonomy" id="61149"/>
    <lineage>
        <taxon>Eukaryota</taxon>
        <taxon>Viridiplantae</taxon>
        <taxon>Streptophyta</taxon>
        <taxon>Embryophyta</taxon>
        <taxon>Tracheophyta</taxon>
        <taxon>Spermatophyta</taxon>
        <taxon>Magnoliopsida</taxon>
        <taxon>eudicotyledons</taxon>
        <taxon>Gunneridae</taxon>
        <taxon>Pentapetalae</taxon>
        <taxon>rosids</taxon>
        <taxon>fabids</taxon>
        <taxon>Malpighiales</taxon>
        <taxon>Rhizophoraceae</taxon>
        <taxon>Rhizophora</taxon>
    </lineage>
</organism>
<reference evidence="1" key="1">
    <citation type="submission" date="2018-02" db="EMBL/GenBank/DDBJ databases">
        <title>Rhizophora mucronata_Transcriptome.</title>
        <authorList>
            <person name="Meera S.P."/>
            <person name="Sreeshan A."/>
            <person name="Augustine A."/>
        </authorList>
    </citation>
    <scope>NUCLEOTIDE SEQUENCE</scope>
    <source>
        <tissue evidence="1">Leaf</tissue>
    </source>
</reference>